<feature type="transmembrane region" description="Helical" evidence="2">
    <location>
        <begin position="277"/>
        <end position="295"/>
    </location>
</feature>
<evidence type="ECO:0000256" key="1">
    <source>
        <dbReference type="PROSITE-ProRule" id="PRU00339"/>
    </source>
</evidence>
<dbReference type="EMBL" id="JAVDVI010000013">
    <property type="protein sequence ID" value="MDR6968790.1"/>
    <property type="molecule type" value="Genomic_DNA"/>
</dbReference>
<dbReference type="InterPro" id="IPR019734">
    <property type="entry name" value="TPR_rpt"/>
</dbReference>
<sequence>MKKLLVIIGILFSLNVFACLNGETKVLTNGLALYEDYEGIIPRGHEFFTIEFDKVFKQLDSLYNKTKKIEYLSDKGYVLVIQGKYQEALNLYLDIEKTHPNRYSTASNLGTIYELLGDNTNALKWIKKSVAISPDSHNGSEWLHIKILEAKINPNTISSEFFTKTSFGNFDMPVSELSANQTEKLIKSIYYQLNERMSFIKSEDSIIGLLLFELGNLAMLESNFKDANEIFKIAKDYGYESSLLEKRISFTNGFLFAKAINYTTPNNYIEVINYEKTALLILSILIALIGLYFLIKKLKA</sequence>
<accession>A0ABU1TSD7</accession>
<dbReference type="Gene3D" id="1.25.40.10">
    <property type="entry name" value="Tetratricopeptide repeat domain"/>
    <property type="match status" value="1"/>
</dbReference>
<evidence type="ECO:0000256" key="3">
    <source>
        <dbReference type="SAM" id="SignalP"/>
    </source>
</evidence>
<name>A0ABU1TSD7_9FLAO</name>
<dbReference type="SUPFAM" id="SSF48452">
    <property type="entry name" value="TPR-like"/>
    <property type="match status" value="1"/>
</dbReference>
<evidence type="ECO:0000313" key="5">
    <source>
        <dbReference type="Proteomes" id="UP001255185"/>
    </source>
</evidence>
<keyword evidence="2" id="KW-0812">Transmembrane</keyword>
<keyword evidence="3" id="KW-0732">Signal</keyword>
<feature type="repeat" description="TPR" evidence="1">
    <location>
        <begin position="103"/>
        <end position="136"/>
    </location>
</feature>
<protein>
    <submittedName>
        <fullName evidence="4">Tetratricopeptide (TPR) repeat protein</fullName>
    </submittedName>
</protein>
<feature type="signal peptide" evidence="3">
    <location>
        <begin position="1"/>
        <end position="18"/>
    </location>
</feature>
<dbReference type="PROSITE" id="PS50005">
    <property type="entry name" value="TPR"/>
    <property type="match status" value="1"/>
</dbReference>
<comment type="caution">
    <text evidence="4">The sequence shown here is derived from an EMBL/GenBank/DDBJ whole genome shotgun (WGS) entry which is preliminary data.</text>
</comment>
<gene>
    <name evidence="4" type="ORF">J2X31_002816</name>
</gene>
<feature type="chain" id="PRO_5045488759" evidence="3">
    <location>
        <begin position="19"/>
        <end position="300"/>
    </location>
</feature>
<dbReference type="InterPro" id="IPR011990">
    <property type="entry name" value="TPR-like_helical_dom_sf"/>
</dbReference>
<dbReference type="Pfam" id="PF13181">
    <property type="entry name" value="TPR_8"/>
    <property type="match status" value="1"/>
</dbReference>
<evidence type="ECO:0000313" key="4">
    <source>
        <dbReference type="EMBL" id="MDR6968790.1"/>
    </source>
</evidence>
<keyword evidence="2" id="KW-0472">Membrane</keyword>
<organism evidence="4 5">
    <name type="scientific">Flavobacterium arsenatis</name>
    <dbReference type="NCBI Taxonomy" id="1484332"/>
    <lineage>
        <taxon>Bacteria</taxon>
        <taxon>Pseudomonadati</taxon>
        <taxon>Bacteroidota</taxon>
        <taxon>Flavobacteriia</taxon>
        <taxon>Flavobacteriales</taxon>
        <taxon>Flavobacteriaceae</taxon>
        <taxon>Flavobacterium</taxon>
    </lineage>
</organism>
<proteinExistence type="predicted"/>
<keyword evidence="2" id="KW-1133">Transmembrane helix</keyword>
<dbReference type="RefSeq" id="WP_310027401.1">
    <property type="nucleotide sequence ID" value="NZ_JAVDVI010000013.1"/>
</dbReference>
<dbReference type="SMART" id="SM00028">
    <property type="entry name" value="TPR"/>
    <property type="match status" value="2"/>
</dbReference>
<dbReference type="Proteomes" id="UP001255185">
    <property type="component" value="Unassembled WGS sequence"/>
</dbReference>
<evidence type="ECO:0000256" key="2">
    <source>
        <dbReference type="SAM" id="Phobius"/>
    </source>
</evidence>
<keyword evidence="1" id="KW-0802">TPR repeat</keyword>
<keyword evidence="5" id="KW-1185">Reference proteome</keyword>
<reference evidence="4 5" key="1">
    <citation type="submission" date="2023-07" db="EMBL/GenBank/DDBJ databases">
        <title>Sorghum-associated microbial communities from plants grown in Nebraska, USA.</title>
        <authorList>
            <person name="Schachtman D."/>
        </authorList>
    </citation>
    <scope>NUCLEOTIDE SEQUENCE [LARGE SCALE GENOMIC DNA]</scope>
    <source>
        <strain evidence="4 5">3773</strain>
    </source>
</reference>